<dbReference type="Pfam" id="PF23477">
    <property type="entry name" value="zf_Tbcl_2"/>
    <property type="match status" value="2"/>
</dbReference>
<dbReference type="AlphaFoldDB" id="A0A1G1Y0D9"/>
<reference evidence="3 4" key="1">
    <citation type="journal article" date="2016" name="Nat. Commun.">
        <title>Thousands of microbial genomes shed light on interconnected biogeochemical processes in an aquifer system.</title>
        <authorList>
            <person name="Anantharaman K."/>
            <person name="Brown C.T."/>
            <person name="Hug L.A."/>
            <person name="Sharon I."/>
            <person name="Castelle C.J."/>
            <person name="Probst A.J."/>
            <person name="Thomas B.C."/>
            <person name="Singh A."/>
            <person name="Wilkins M.J."/>
            <person name="Karaoz U."/>
            <person name="Brodie E.L."/>
            <person name="Williams K.H."/>
            <person name="Hubbard S.S."/>
            <person name="Banfield J.F."/>
        </authorList>
    </citation>
    <scope>NUCLEOTIDE SEQUENCE [LARGE SCALE GENOMIC DNA]</scope>
</reference>
<feature type="domain" description="CxxC-x17-CxxC" evidence="2">
    <location>
        <begin position="34"/>
        <end position="67"/>
    </location>
</feature>
<feature type="region of interest" description="Disordered" evidence="1">
    <location>
        <begin position="155"/>
        <end position="196"/>
    </location>
</feature>
<proteinExistence type="predicted"/>
<dbReference type="NCBIfam" id="TIGR04272">
    <property type="entry name" value="cxxc_cxxc_Mbark"/>
    <property type="match status" value="2"/>
</dbReference>
<evidence type="ECO:0000259" key="2">
    <source>
        <dbReference type="Pfam" id="PF23477"/>
    </source>
</evidence>
<comment type="caution">
    <text evidence="3">The sequence shown here is derived from an EMBL/GenBank/DDBJ whole genome shotgun (WGS) entry which is preliminary data.</text>
</comment>
<gene>
    <name evidence="3" type="ORF">A2731_00820</name>
</gene>
<dbReference type="EMBL" id="MHIC01000012">
    <property type="protein sequence ID" value="OGY45681.1"/>
    <property type="molecule type" value="Genomic_DNA"/>
</dbReference>
<feature type="region of interest" description="Disordered" evidence="1">
    <location>
        <begin position="1"/>
        <end position="34"/>
    </location>
</feature>
<dbReference type="STRING" id="1797533.A2731_00820"/>
<protein>
    <recommendedName>
        <fullName evidence="2">CxxC-x17-CxxC domain-containing protein</fullName>
    </recommendedName>
</protein>
<feature type="compositionally biased region" description="Basic residues" evidence="1">
    <location>
        <begin position="164"/>
        <end position="179"/>
    </location>
</feature>
<dbReference type="InterPro" id="IPR026363">
    <property type="entry name" value="CxxC-x17-CxxC_dom"/>
</dbReference>
<organism evidence="3 4">
    <name type="scientific">Candidatus Buchananbacteria bacterium RIFCSPHIGHO2_01_FULL_39_8</name>
    <dbReference type="NCBI Taxonomy" id="1797533"/>
    <lineage>
        <taxon>Bacteria</taxon>
        <taxon>Candidatus Buchananiibacteriota</taxon>
    </lineage>
</organism>
<name>A0A1G1Y0D9_9BACT</name>
<dbReference type="Proteomes" id="UP000176241">
    <property type="component" value="Unassembled WGS sequence"/>
</dbReference>
<evidence type="ECO:0000313" key="3">
    <source>
        <dbReference type="EMBL" id="OGY45681.1"/>
    </source>
</evidence>
<sequence>MKIFDKKNKSGGPKGNSWSKRRDFGNSKSSRPGMHQAICSECGKVCEVPFRPTGDRPVFCSVCFEKHGKDSRQSGPKNYGRPRFEDKKMYEAVCSKCGKVCEVPFRPTGEKPVYCSDCFSKSKSTSSKSPDQFRQQFEALNNKLDQILKALSPSVSSEVVKEVKKSKKAATKKAKTKKSSKSEKKSAKGGSASGGK</sequence>
<accession>A0A1G1Y0D9</accession>
<evidence type="ECO:0000256" key="1">
    <source>
        <dbReference type="SAM" id="MobiDB-lite"/>
    </source>
</evidence>
<feature type="domain" description="CxxC-x17-CxxC" evidence="2">
    <location>
        <begin position="87"/>
        <end position="123"/>
    </location>
</feature>
<evidence type="ECO:0000313" key="4">
    <source>
        <dbReference type="Proteomes" id="UP000176241"/>
    </source>
</evidence>